<accession>A0A8J3TJB8</accession>
<gene>
    <name evidence="2" type="ORF">Pme01_20520</name>
</gene>
<dbReference type="Proteomes" id="UP000599074">
    <property type="component" value="Unassembled WGS sequence"/>
</dbReference>
<reference evidence="2" key="1">
    <citation type="submission" date="2021-01" db="EMBL/GenBank/DDBJ databases">
        <title>Whole genome shotgun sequence of Planosporangium mesophilum NBRC 109066.</title>
        <authorList>
            <person name="Komaki H."/>
            <person name="Tamura T."/>
        </authorList>
    </citation>
    <scope>NUCLEOTIDE SEQUENCE</scope>
    <source>
        <strain evidence="2">NBRC 109066</strain>
    </source>
</reference>
<name>A0A8J3TJB8_9ACTN</name>
<dbReference type="AlphaFoldDB" id="A0A8J3TJB8"/>
<comment type="caution">
    <text evidence="2">The sequence shown here is derived from an EMBL/GenBank/DDBJ whole genome shotgun (WGS) entry which is preliminary data.</text>
</comment>
<feature type="region of interest" description="Disordered" evidence="1">
    <location>
        <begin position="1"/>
        <end position="53"/>
    </location>
</feature>
<dbReference type="EMBL" id="BOON01000018">
    <property type="protein sequence ID" value="GII22455.1"/>
    <property type="molecule type" value="Genomic_DNA"/>
</dbReference>
<sequence>MGERSLTTKRAGSPAESTAREDLRPLVASGSVADARQAAPDRFPQTYPTPYRQ</sequence>
<keyword evidence="3" id="KW-1185">Reference proteome</keyword>
<evidence type="ECO:0000256" key="1">
    <source>
        <dbReference type="SAM" id="MobiDB-lite"/>
    </source>
</evidence>
<proteinExistence type="predicted"/>
<protein>
    <submittedName>
        <fullName evidence="2">Uncharacterized protein</fullName>
    </submittedName>
</protein>
<evidence type="ECO:0000313" key="2">
    <source>
        <dbReference type="EMBL" id="GII22455.1"/>
    </source>
</evidence>
<evidence type="ECO:0000313" key="3">
    <source>
        <dbReference type="Proteomes" id="UP000599074"/>
    </source>
</evidence>
<organism evidence="2 3">
    <name type="scientific">Planosporangium mesophilum</name>
    <dbReference type="NCBI Taxonomy" id="689768"/>
    <lineage>
        <taxon>Bacteria</taxon>
        <taxon>Bacillati</taxon>
        <taxon>Actinomycetota</taxon>
        <taxon>Actinomycetes</taxon>
        <taxon>Micromonosporales</taxon>
        <taxon>Micromonosporaceae</taxon>
        <taxon>Planosporangium</taxon>
    </lineage>
</organism>